<accession>A0ABN0W3J8</accession>
<keyword evidence="4" id="KW-0456">Lyase</keyword>
<dbReference type="InterPro" id="IPR015422">
    <property type="entry name" value="PyrdxlP-dep_Trfase_small"/>
</dbReference>
<comment type="caution">
    <text evidence="7">The sequence shown here is derived from an EMBL/GenBank/DDBJ whole genome shotgun (WGS) entry which is preliminary data.</text>
</comment>
<proteinExistence type="inferred from homology"/>
<dbReference type="SUPFAM" id="SSF53383">
    <property type="entry name" value="PLP-dependent transferases"/>
    <property type="match status" value="1"/>
</dbReference>
<dbReference type="InterPro" id="IPR015421">
    <property type="entry name" value="PyrdxlP-dep_Trfase_major"/>
</dbReference>
<dbReference type="PANTHER" id="PTHR43525:SF1">
    <property type="entry name" value="PROTEIN MALY"/>
    <property type="match status" value="1"/>
</dbReference>
<evidence type="ECO:0000256" key="2">
    <source>
        <dbReference type="ARBA" id="ARBA00012224"/>
    </source>
</evidence>
<evidence type="ECO:0000259" key="6">
    <source>
        <dbReference type="Pfam" id="PF00155"/>
    </source>
</evidence>
<evidence type="ECO:0000256" key="5">
    <source>
        <dbReference type="ARBA" id="ARBA00037974"/>
    </source>
</evidence>
<dbReference type="PANTHER" id="PTHR43525">
    <property type="entry name" value="PROTEIN MALY"/>
    <property type="match status" value="1"/>
</dbReference>
<reference evidence="7 8" key="1">
    <citation type="journal article" date="2019" name="Int. J. Syst. Evol. Microbiol.">
        <title>The Global Catalogue of Microorganisms (GCM) 10K type strain sequencing project: providing services to taxonomists for standard genome sequencing and annotation.</title>
        <authorList>
            <consortium name="The Broad Institute Genomics Platform"/>
            <consortium name="The Broad Institute Genome Sequencing Center for Infectious Disease"/>
            <person name="Wu L."/>
            <person name="Ma J."/>
        </authorList>
    </citation>
    <scope>NUCLEOTIDE SEQUENCE [LARGE SCALE GENOMIC DNA]</scope>
    <source>
        <strain evidence="7 8">JCM 9731</strain>
    </source>
</reference>
<evidence type="ECO:0000256" key="4">
    <source>
        <dbReference type="ARBA" id="ARBA00023239"/>
    </source>
</evidence>
<evidence type="ECO:0000313" key="7">
    <source>
        <dbReference type="EMBL" id="GAA0324181.1"/>
    </source>
</evidence>
<dbReference type="Gene3D" id="3.90.1150.10">
    <property type="entry name" value="Aspartate Aminotransferase, domain 1"/>
    <property type="match status" value="1"/>
</dbReference>
<dbReference type="InterPro" id="IPR015424">
    <property type="entry name" value="PyrdxlP-dep_Trfase"/>
</dbReference>
<name>A0ABN0W3J8_9BACI</name>
<sequence>MQLEQIIDRRKTHSVKWYLQNEEVIPLCIADMDFQVSEEIRSAISQKALHGIYGYSTFCERYFEAIKYWWETQHQWVLQKDWISFSPGIIPGMNLLLKVLTEPGDHVIIQEPVYYPFYKTIETQGCFVKENSLLYKNGRYEIDFDDFEKKASHPKAKVFILCSPHNPVGRVWTTEELKRLGEICERHEVTVVSDEMHCDLTYKGYKHKPYATVAPSHVLNSITCAAPSKTFNIAGMQSSIIIIPNPSVREKYQRMLEGYGLMRPNAFAIEATIAAYYKGLPWLQQVREYLEDNMRFVVEYFHGNIPQIKPVIPEATHLIWLDCQELEVPNEKLHSFFFENASVRLDEGSKFGNGGNGFERINIACPRDILETALQRINTAVKNL</sequence>
<feature type="domain" description="Aminotransferase class I/classII large" evidence="6">
    <location>
        <begin position="23"/>
        <end position="377"/>
    </location>
</feature>
<organism evidence="7 8">
    <name type="scientific">Bacillus carboniphilus</name>
    <dbReference type="NCBI Taxonomy" id="86663"/>
    <lineage>
        <taxon>Bacteria</taxon>
        <taxon>Bacillati</taxon>
        <taxon>Bacillota</taxon>
        <taxon>Bacilli</taxon>
        <taxon>Bacillales</taxon>
        <taxon>Bacillaceae</taxon>
        <taxon>Bacillus</taxon>
    </lineage>
</organism>
<comment type="similarity">
    <text evidence="5">Belongs to the class-II pyridoxal-phosphate-dependent aminotransferase family. MalY/PatB cystathionine beta-lyase subfamily.</text>
</comment>
<comment type="cofactor">
    <cofactor evidence="1">
        <name>pyridoxal 5'-phosphate</name>
        <dbReference type="ChEBI" id="CHEBI:597326"/>
    </cofactor>
</comment>
<dbReference type="NCBIfam" id="TIGR04350">
    <property type="entry name" value="C_S_lyase_PatB"/>
    <property type="match status" value="1"/>
</dbReference>
<evidence type="ECO:0000313" key="8">
    <source>
        <dbReference type="Proteomes" id="UP001500782"/>
    </source>
</evidence>
<dbReference type="Pfam" id="PF00155">
    <property type="entry name" value="Aminotran_1_2"/>
    <property type="match status" value="1"/>
</dbReference>
<keyword evidence="3" id="KW-0663">Pyridoxal phosphate</keyword>
<dbReference type="InterPro" id="IPR051798">
    <property type="entry name" value="Class-II_PLP-Dep_Aminotrans"/>
</dbReference>
<dbReference type="InterPro" id="IPR027619">
    <property type="entry name" value="C-S_lyase_PatB-like"/>
</dbReference>
<dbReference type="InterPro" id="IPR004839">
    <property type="entry name" value="Aminotransferase_I/II_large"/>
</dbReference>
<dbReference type="Proteomes" id="UP001500782">
    <property type="component" value="Unassembled WGS sequence"/>
</dbReference>
<dbReference type="RefSeq" id="WP_343797532.1">
    <property type="nucleotide sequence ID" value="NZ_BAAADJ010000014.1"/>
</dbReference>
<dbReference type="EC" id="4.4.1.13" evidence="2"/>
<dbReference type="EMBL" id="BAAADJ010000014">
    <property type="protein sequence ID" value="GAA0324181.1"/>
    <property type="molecule type" value="Genomic_DNA"/>
</dbReference>
<dbReference type="Gene3D" id="3.40.640.10">
    <property type="entry name" value="Type I PLP-dependent aspartate aminotransferase-like (Major domain)"/>
    <property type="match status" value="1"/>
</dbReference>
<dbReference type="GO" id="GO:0008483">
    <property type="term" value="F:transaminase activity"/>
    <property type="evidence" value="ECO:0007669"/>
    <property type="project" value="UniProtKB-KW"/>
</dbReference>
<gene>
    <name evidence="7" type="ORF">GCM10008967_13400</name>
</gene>
<keyword evidence="8" id="KW-1185">Reference proteome</keyword>
<keyword evidence="7" id="KW-0032">Aminotransferase</keyword>
<evidence type="ECO:0000256" key="1">
    <source>
        <dbReference type="ARBA" id="ARBA00001933"/>
    </source>
</evidence>
<protein>
    <recommendedName>
        <fullName evidence="2">cysteine-S-conjugate beta-lyase</fullName>
        <ecNumber evidence="2">4.4.1.13</ecNumber>
    </recommendedName>
</protein>
<dbReference type="CDD" id="cd00609">
    <property type="entry name" value="AAT_like"/>
    <property type="match status" value="1"/>
</dbReference>
<keyword evidence="7" id="KW-0808">Transferase</keyword>
<evidence type="ECO:0000256" key="3">
    <source>
        <dbReference type="ARBA" id="ARBA00022898"/>
    </source>
</evidence>